<dbReference type="GO" id="GO:0005886">
    <property type="term" value="C:plasma membrane"/>
    <property type="evidence" value="ECO:0007669"/>
    <property type="project" value="UniProtKB-SubCell"/>
</dbReference>
<feature type="transmembrane region" description="Helical" evidence="7">
    <location>
        <begin position="142"/>
        <end position="162"/>
    </location>
</feature>
<feature type="transmembrane region" description="Helical" evidence="7">
    <location>
        <begin position="336"/>
        <end position="355"/>
    </location>
</feature>
<keyword evidence="6 7" id="KW-0472">Membrane</keyword>
<keyword evidence="3" id="KW-1003">Cell membrane</keyword>
<feature type="transmembrane region" description="Helical" evidence="7">
    <location>
        <begin position="230"/>
        <end position="250"/>
    </location>
</feature>
<dbReference type="PROSITE" id="PS50850">
    <property type="entry name" value="MFS"/>
    <property type="match status" value="1"/>
</dbReference>
<dbReference type="InterPro" id="IPR036259">
    <property type="entry name" value="MFS_trans_sf"/>
</dbReference>
<feature type="domain" description="Major facilitator superfamily (MFS) profile" evidence="8">
    <location>
        <begin position="18"/>
        <end position="513"/>
    </location>
</feature>
<reference evidence="9 10" key="1">
    <citation type="submission" date="2020-07" db="EMBL/GenBank/DDBJ databases">
        <title>Sequencing the genomes of 1000 actinobacteria strains.</title>
        <authorList>
            <person name="Klenk H.-P."/>
        </authorList>
    </citation>
    <scope>NUCLEOTIDE SEQUENCE [LARGE SCALE GENOMIC DNA]</scope>
    <source>
        <strain evidence="9 10">DSM 103833</strain>
    </source>
</reference>
<dbReference type="EMBL" id="JACCFP010000001">
    <property type="protein sequence ID" value="NYJ02448.1"/>
    <property type="molecule type" value="Genomic_DNA"/>
</dbReference>
<keyword evidence="10" id="KW-1185">Reference proteome</keyword>
<dbReference type="CDD" id="cd17321">
    <property type="entry name" value="MFS_MMR_MDR_like"/>
    <property type="match status" value="1"/>
</dbReference>
<dbReference type="Proteomes" id="UP000530424">
    <property type="component" value="Unassembled WGS sequence"/>
</dbReference>
<dbReference type="InterPro" id="IPR011701">
    <property type="entry name" value="MFS"/>
</dbReference>
<evidence type="ECO:0000259" key="8">
    <source>
        <dbReference type="PROSITE" id="PS50850"/>
    </source>
</evidence>
<organism evidence="9 10">
    <name type="scientific">Nocardioides thalensis</name>
    <dbReference type="NCBI Taxonomy" id="1914755"/>
    <lineage>
        <taxon>Bacteria</taxon>
        <taxon>Bacillati</taxon>
        <taxon>Actinomycetota</taxon>
        <taxon>Actinomycetes</taxon>
        <taxon>Propionibacteriales</taxon>
        <taxon>Nocardioidaceae</taxon>
        <taxon>Nocardioides</taxon>
    </lineage>
</organism>
<evidence type="ECO:0000313" key="10">
    <source>
        <dbReference type="Proteomes" id="UP000530424"/>
    </source>
</evidence>
<comment type="subcellular location">
    <subcellularLocation>
        <location evidence="1">Cell membrane</location>
        <topology evidence="1">Multi-pass membrane protein</topology>
    </subcellularLocation>
</comment>
<evidence type="ECO:0000256" key="7">
    <source>
        <dbReference type="SAM" id="Phobius"/>
    </source>
</evidence>
<gene>
    <name evidence="9" type="ORF">HNR19_003146</name>
</gene>
<dbReference type="Gene3D" id="1.20.1250.20">
    <property type="entry name" value="MFS general substrate transporter like domains"/>
    <property type="match status" value="1"/>
</dbReference>
<feature type="transmembrane region" description="Helical" evidence="7">
    <location>
        <begin position="109"/>
        <end position="130"/>
    </location>
</feature>
<protein>
    <submittedName>
        <fullName evidence="9">DHA2 family multidrug resistance protein-like MFS transporter</fullName>
    </submittedName>
</protein>
<feature type="transmembrane region" description="Helical" evidence="7">
    <location>
        <begin position="168"/>
        <end position="193"/>
    </location>
</feature>
<dbReference type="SUPFAM" id="SSF103473">
    <property type="entry name" value="MFS general substrate transporter"/>
    <property type="match status" value="1"/>
</dbReference>
<accession>A0A853C7I8</accession>
<evidence type="ECO:0000256" key="5">
    <source>
        <dbReference type="ARBA" id="ARBA00022989"/>
    </source>
</evidence>
<keyword evidence="2" id="KW-0813">Transport</keyword>
<feature type="transmembrane region" description="Helical" evidence="7">
    <location>
        <begin position="312"/>
        <end position="329"/>
    </location>
</feature>
<evidence type="ECO:0000256" key="1">
    <source>
        <dbReference type="ARBA" id="ARBA00004651"/>
    </source>
</evidence>
<feature type="transmembrane region" description="Helical" evidence="7">
    <location>
        <begin position="16"/>
        <end position="42"/>
    </location>
</feature>
<evidence type="ECO:0000256" key="3">
    <source>
        <dbReference type="ARBA" id="ARBA00022475"/>
    </source>
</evidence>
<feature type="transmembrane region" description="Helical" evidence="7">
    <location>
        <begin position="205"/>
        <end position="224"/>
    </location>
</feature>
<proteinExistence type="predicted"/>
<feature type="transmembrane region" description="Helical" evidence="7">
    <location>
        <begin position="271"/>
        <end position="292"/>
    </location>
</feature>
<dbReference type="PANTHER" id="PTHR42718:SF47">
    <property type="entry name" value="METHYL VIOLOGEN RESISTANCE PROTEIN SMVA"/>
    <property type="match status" value="1"/>
</dbReference>
<dbReference type="PANTHER" id="PTHR42718">
    <property type="entry name" value="MAJOR FACILITATOR SUPERFAMILY MULTIDRUG TRANSPORTER MFSC"/>
    <property type="match status" value="1"/>
</dbReference>
<keyword evidence="4 7" id="KW-0812">Transmembrane</keyword>
<keyword evidence="5 7" id="KW-1133">Transmembrane helix</keyword>
<feature type="transmembrane region" description="Helical" evidence="7">
    <location>
        <begin position="361"/>
        <end position="381"/>
    </location>
</feature>
<feature type="transmembrane region" description="Helical" evidence="7">
    <location>
        <begin position="84"/>
        <end position="103"/>
    </location>
</feature>
<dbReference type="RefSeq" id="WP_179668815.1">
    <property type="nucleotide sequence ID" value="NZ_JACCFP010000001.1"/>
</dbReference>
<feature type="transmembrane region" description="Helical" evidence="7">
    <location>
        <begin position="54"/>
        <end position="72"/>
    </location>
</feature>
<evidence type="ECO:0000256" key="2">
    <source>
        <dbReference type="ARBA" id="ARBA00022448"/>
    </source>
</evidence>
<dbReference type="AlphaFoldDB" id="A0A853C7I8"/>
<sequence>MTETSTTTPRAGRREWLGLAVIALACVLYVMDLTVLHLAVPAISADLQPTSTEMLWIIDVYGFMVAGSLITMGSLGDRIGRRRLLLIGAAAFGITSVLAAFSTSPEMLIATRALLGLSGATLAPSTLSLIRSMFHDPRQRSTAIGIWITSFSVGAAVGPVIGGVVLEYFWWGAVFLINVPVMVALLVLGPRLLPEYRDPDAGRADLPSAVLSLVAMLALVYGLKRVAEDGVTATALVAALAGLGLGAVFVRRQRRLADPLIDLSLFRIPAFSAALARYGIGVFVVFGGFLFIPQYLQLVLGMSPLEAGLWTLPWALSFVVGSNVTPILARRIDPAWLMGGGLVVAALGFGVLLGVDAGSGLALIVLSSIGFSLGMSPAFTLTNDLIMGSAPPERAGAAAGVSETAAELGGALGIAVLGSIGVAAYRRGVDEALPAALSPDDAHAAEGTLGGALDVAAGLPAATGDALVVAAEAAFTTGLHLGAATAAVTSLALAGFVLVRGPVGVIEEDPESEPVDQPVTSAD</sequence>
<name>A0A853C7I8_9ACTN</name>
<evidence type="ECO:0000313" key="9">
    <source>
        <dbReference type="EMBL" id="NYJ02448.1"/>
    </source>
</evidence>
<evidence type="ECO:0000256" key="4">
    <source>
        <dbReference type="ARBA" id="ARBA00022692"/>
    </source>
</evidence>
<dbReference type="GO" id="GO:0022857">
    <property type="term" value="F:transmembrane transporter activity"/>
    <property type="evidence" value="ECO:0007669"/>
    <property type="project" value="InterPro"/>
</dbReference>
<dbReference type="Pfam" id="PF07690">
    <property type="entry name" value="MFS_1"/>
    <property type="match status" value="1"/>
</dbReference>
<dbReference type="InterPro" id="IPR020846">
    <property type="entry name" value="MFS_dom"/>
</dbReference>
<evidence type="ECO:0000256" key="6">
    <source>
        <dbReference type="ARBA" id="ARBA00023136"/>
    </source>
</evidence>
<comment type="caution">
    <text evidence="9">The sequence shown here is derived from an EMBL/GenBank/DDBJ whole genome shotgun (WGS) entry which is preliminary data.</text>
</comment>